<proteinExistence type="predicted"/>
<sequence>MADLLPVQVRQPGDSLPRVDTRIVTAIAVDEDGRRHTVRALAGQSLFRALVNAGLRLHLSHQLDTSCYGYVCRVSISDEWRARIPEPTEDELHVLKHHFTPPDFDPSIRCSCKIKLSDKINGIVVALVPEKCWDFT</sequence>
<keyword evidence="4" id="KW-0411">Iron-sulfur</keyword>
<evidence type="ECO:0000313" key="5">
    <source>
        <dbReference type="EMBL" id="EFJ22828.1"/>
    </source>
</evidence>
<evidence type="ECO:0000313" key="7">
    <source>
        <dbReference type="Proteomes" id="UP000001514"/>
    </source>
</evidence>
<evidence type="ECO:0000313" key="6">
    <source>
        <dbReference type="EMBL" id="EFJ30812.1"/>
    </source>
</evidence>
<dbReference type="GO" id="GO:0051537">
    <property type="term" value="F:2 iron, 2 sulfur cluster binding"/>
    <property type="evidence" value="ECO:0007669"/>
    <property type="project" value="UniProtKB-KW"/>
</dbReference>
<dbReference type="InParanoid" id="D8RBK4"/>
<dbReference type="STRING" id="88036.D8RBK4"/>
<evidence type="ECO:0000256" key="1">
    <source>
        <dbReference type="ARBA" id="ARBA00022714"/>
    </source>
</evidence>
<dbReference type="InterPro" id="IPR012675">
    <property type="entry name" value="Beta-grasp_dom_sf"/>
</dbReference>
<protein>
    <recommendedName>
        <fullName evidence="8">2Fe-2S ferredoxin-type domain-containing protein</fullName>
    </recommendedName>
</protein>
<dbReference type="InterPro" id="IPR036010">
    <property type="entry name" value="2Fe-2S_ferredoxin-like_sf"/>
</dbReference>
<name>D8RBK4_SELML</name>
<dbReference type="HOGENOM" id="CLU_1878997_0_0_1"/>
<dbReference type="GO" id="GO:0140647">
    <property type="term" value="P:P450-containing electron transport chain"/>
    <property type="evidence" value="ECO:0007669"/>
    <property type="project" value="InterPro"/>
</dbReference>
<dbReference type="InterPro" id="IPR001055">
    <property type="entry name" value="Adrenodoxin-like"/>
</dbReference>
<dbReference type="OrthoDB" id="268593at2759"/>
<reference evidence="6 7" key="1">
    <citation type="journal article" date="2011" name="Science">
        <title>The Selaginella genome identifies genetic changes associated with the evolution of vascular plants.</title>
        <authorList>
            <person name="Banks J.A."/>
            <person name="Nishiyama T."/>
            <person name="Hasebe M."/>
            <person name="Bowman J.L."/>
            <person name="Gribskov M."/>
            <person name="dePamphilis C."/>
            <person name="Albert V.A."/>
            <person name="Aono N."/>
            <person name="Aoyama T."/>
            <person name="Ambrose B.A."/>
            <person name="Ashton N.W."/>
            <person name="Axtell M.J."/>
            <person name="Barker E."/>
            <person name="Barker M.S."/>
            <person name="Bennetzen J.L."/>
            <person name="Bonawitz N.D."/>
            <person name="Chapple C."/>
            <person name="Cheng C."/>
            <person name="Correa L.G."/>
            <person name="Dacre M."/>
            <person name="DeBarry J."/>
            <person name="Dreyer I."/>
            <person name="Elias M."/>
            <person name="Engstrom E.M."/>
            <person name="Estelle M."/>
            <person name="Feng L."/>
            <person name="Finet C."/>
            <person name="Floyd S.K."/>
            <person name="Frommer W.B."/>
            <person name="Fujita T."/>
            <person name="Gramzow L."/>
            <person name="Gutensohn M."/>
            <person name="Harholt J."/>
            <person name="Hattori M."/>
            <person name="Heyl A."/>
            <person name="Hirai T."/>
            <person name="Hiwatashi Y."/>
            <person name="Ishikawa M."/>
            <person name="Iwata M."/>
            <person name="Karol K.G."/>
            <person name="Koehler B."/>
            <person name="Kolukisaoglu U."/>
            <person name="Kubo M."/>
            <person name="Kurata T."/>
            <person name="Lalonde S."/>
            <person name="Li K."/>
            <person name="Li Y."/>
            <person name="Litt A."/>
            <person name="Lyons E."/>
            <person name="Manning G."/>
            <person name="Maruyama T."/>
            <person name="Michael T.P."/>
            <person name="Mikami K."/>
            <person name="Miyazaki S."/>
            <person name="Morinaga S."/>
            <person name="Murata T."/>
            <person name="Mueller-Roeber B."/>
            <person name="Nelson D.R."/>
            <person name="Obara M."/>
            <person name="Oguri Y."/>
            <person name="Olmstead R.G."/>
            <person name="Onodera N."/>
            <person name="Petersen B.L."/>
            <person name="Pils B."/>
            <person name="Prigge M."/>
            <person name="Rensing S.A."/>
            <person name="Riano-Pachon D.M."/>
            <person name="Roberts A.W."/>
            <person name="Sato Y."/>
            <person name="Scheller H.V."/>
            <person name="Schulz B."/>
            <person name="Schulz C."/>
            <person name="Shakirov E.V."/>
            <person name="Shibagaki N."/>
            <person name="Shinohara N."/>
            <person name="Shippen D.E."/>
            <person name="Soerensen I."/>
            <person name="Sotooka R."/>
            <person name="Sugimoto N."/>
            <person name="Sugita M."/>
            <person name="Sumikawa N."/>
            <person name="Tanurdzic M."/>
            <person name="Theissen G."/>
            <person name="Ulvskov P."/>
            <person name="Wakazuki S."/>
            <person name="Weng J.K."/>
            <person name="Willats W.W."/>
            <person name="Wipf D."/>
            <person name="Wolf P.G."/>
            <person name="Yang L."/>
            <person name="Zimmer A.D."/>
            <person name="Zhu Q."/>
            <person name="Mitros T."/>
            <person name="Hellsten U."/>
            <person name="Loque D."/>
            <person name="Otillar R."/>
            <person name="Salamov A."/>
            <person name="Schmutz J."/>
            <person name="Shapiro H."/>
            <person name="Lindquist E."/>
            <person name="Lucas S."/>
            <person name="Rokhsar D."/>
            <person name="Grigoriev I.V."/>
        </authorList>
    </citation>
    <scope>NUCLEOTIDE SEQUENCE [LARGE SCALE GENOMIC DNA]</scope>
</reference>
<keyword evidence="3" id="KW-0408">Iron</keyword>
<dbReference type="GO" id="GO:0009055">
    <property type="term" value="F:electron transfer activity"/>
    <property type="evidence" value="ECO:0000318"/>
    <property type="project" value="GO_Central"/>
</dbReference>
<organism evidence="7">
    <name type="scientific">Selaginella moellendorffii</name>
    <name type="common">Spikemoss</name>
    <dbReference type="NCBI Taxonomy" id="88036"/>
    <lineage>
        <taxon>Eukaryota</taxon>
        <taxon>Viridiplantae</taxon>
        <taxon>Streptophyta</taxon>
        <taxon>Embryophyta</taxon>
        <taxon>Tracheophyta</taxon>
        <taxon>Lycopodiopsida</taxon>
        <taxon>Selaginellales</taxon>
        <taxon>Selaginellaceae</taxon>
        <taxon>Selaginella</taxon>
    </lineage>
</organism>
<accession>D8RBK4</accession>
<dbReference type="PANTHER" id="PTHR23426:SF35">
    <property type="entry name" value="2FE-2S FERREDOXIN-LIKE SUPERFAMILY PROTEIN"/>
    <property type="match status" value="1"/>
</dbReference>
<dbReference type="EMBL" id="GL377575">
    <property type="protein sequence ID" value="EFJ30812.1"/>
    <property type="molecule type" value="Genomic_DNA"/>
</dbReference>
<dbReference type="AlphaFoldDB" id="D8RBK4"/>
<evidence type="ECO:0008006" key="8">
    <source>
        <dbReference type="Google" id="ProtNLM"/>
    </source>
</evidence>
<dbReference type="OMA" id="EPRPWDI"/>
<dbReference type="SUPFAM" id="SSF54292">
    <property type="entry name" value="2Fe-2S ferredoxin-like"/>
    <property type="match status" value="1"/>
</dbReference>
<dbReference type="Gene3D" id="3.10.20.30">
    <property type="match status" value="1"/>
</dbReference>
<dbReference type="eggNOG" id="KOG3309">
    <property type="taxonomic scope" value="Eukaryota"/>
</dbReference>
<dbReference type="GO" id="GO:0046872">
    <property type="term" value="F:metal ion binding"/>
    <property type="evidence" value="ECO:0007669"/>
    <property type="project" value="UniProtKB-KW"/>
</dbReference>
<dbReference type="Gramene" id="EFJ30812">
    <property type="protein sequence ID" value="EFJ30812"/>
    <property type="gene ID" value="SELMODRAFT_89261"/>
</dbReference>
<evidence type="ECO:0000256" key="3">
    <source>
        <dbReference type="ARBA" id="ARBA00023004"/>
    </source>
</evidence>
<dbReference type="GO" id="GO:0022900">
    <property type="term" value="P:electron transport chain"/>
    <property type="evidence" value="ECO:0000318"/>
    <property type="project" value="GO_Central"/>
</dbReference>
<gene>
    <name evidence="5" type="ORF">SELMODRAFT_104354</name>
    <name evidence="6" type="ORF">SELMODRAFT_89261</name>
</gene>
<dbReference type="PANTHER" id="PTHR23426">
    <property type="entry name" value="FERREDOXIN/ADRENODOXIN"/>
    <property type="match status" value="1"/>
</dbReference>
<dbReference type="Proteomes" id="UP000001514">
    <property type="component" value="Unassembled WGS sequence"/>
</dbReference>
<keyword evidence="7" id="KW-1185">Reference proteome</keyword>
<dbReference type="EMBL" id="GL377594">
    <property type="protein sequence ID" value="EFJ22828.1"/>
    <property type="molecule type" value="Genomic_DNA"/>
</dbReference>
<dbReference type="KEGG" id="smo:SELMODRAFT_89261"/>
<dbReference type="GO" id="GO:0005739">
    <property type="term" value="C:mitochondrion"/>
    <property type="evidence" value="ECO:0000318"/>
    <property type="project" value="GO_Central"/>
</dbReference>
<dbReference type="KEGG" id="smo:SELMODRAFT_104354"/>
<evidence type="ECO:0000256" key="2">
    <source>
        <dbReference type="ARBA" id="ARBA00022723"/>
    </source>
</evidence>
<dbReference type="Gramene" id="EFJ22828">
    <property type="protein sequence ID" value="EFJ22828"/>
    <property type="gene ID" value="SELMODRAFT_104354"/>
</dbReference>
<keyword evidence="2" id="KW-0479">Metal-binding</keyword>
<keyword evidence="1" id="KW-0001">2Fe-2S</keyword>
<evidence type="ECO:0000256" key="4">
    <source>
        <dbReference type="ARBA" id="ARBA00023014"/>
    </source>
</evidence>
<dbReference type="FunCoup" id="D8RBK4">
    <property type="interactions" value="1054"/>
</dbReference>